<reference evidence="1 2" key="1">
    <citation type="journal article" date="2019" name="BMC Genomics">
        <title>New insights from Opisthorchis felineus genome: update on genomics of the epidemiologically important liver flukes.</title>
        <authorList>
            <person name="Ershov N.I."/>
            <person name="Mordvinov V.A."/>
            <person name="Prokhortchouk E.B."/>
            <person name="Pakharukova M.Y."/>
            <person name="Gunbin K.V."/>
            <person name="Ustyantsev K."/>
            <person name="Genaev M.A."/>
            <person name="Blinov A.G."/>
            <person name="Mazur A."/>
            <person name="Boulygina E."/>
            <person name="Tsygankova S."/>
            <person name="Khrameeva E."/>
            <person name="Chekanov N."/>
            <person name="Fan G."/>
            <person name="Xiao A."/>
            <person name="Zhang H."/>
            <person name="Xu X."/>
            <person name="Yang H."/>
            <person name="Solovyev V."/>
            <person name="Lee S.M."/>
            <person name="Liu X."/>
            <person name="Afonnikov D.A."/>
            <person name="Skryabin K.G."/>
        </authorList>
    </citation>
    <scope>NUCLEOTIDE SEQUENCE [LARGE SCALE GENOMIC DNA]</scope>
    <source>
        <strain evidence="1">AK-0245</strain>
        <tissue evidence="1">Whole organism</tissue>
    </source>
</reference>
<feature type="non-terminal residue" evidence="1">
    <location>
        <position position="53"/>
    </location>
</feature>
<evidence type="ECO:0000313" key="1">
    <source>
        <dbReference type="EMBL" id="TGZ58161.1"/>
    </source>
</evidence>
<proteinExistence type="predicted"/>
<name>A0A4S2L5Z8_OPIFE</name>
<protein>
    <submittedName>
        <fullName evidence="1">Uncharacterized protein</fullName>
    </submittedName>
</protein>
<organism evidence="1 2">
    <name type="scientific">Opisthorchis felineus</name>
    <dbReference type="NCBI Taxonomy" id="147828"/>
    <lineage>
        <taxon>Eukaryota</taxon>
        <taxon>Metazoa</taxon>
        <taxon>Spiralia</taxon>
        <taxon>Lophotrochozoa</taxon>
        <taxon>Platyhelminthes</taxon>
        <taxon>Trematoda</taxon>
        <taxon>Digenea</taxon>
        <taxon>Opisthorchiida</taxon>
        <taxon>Opisthorchiata</taxon>
        <taxon>Opisthorchiidae</taxon>
        <taxon>Opisthorchis</taxon>
    </lineage>
</organism>
<dbReference type="Proteomes" id="UP000308267">
    <property type="component" value="Unassembled WGS sequence"/>
</dbReference>
<comment type="caution">
    <text evidence="1">The sequence shown here is derived from an EMBL/GenBank/DDBJ whole genome shotgun (WGS) entry which is preliminary data.</text>
</comment>
<sequence length="53" mass="5926">VGVINAPDGLFCSTVISLERLSSWRTLKPFAGINKIIHLQRSVCCRQMNLLIL</sequence>
<keyword evidence="2" id="KW-1185">Reference proteome</keyword>
<feature type="non-terminal residue" evidence="1">
    <location>
        <position position="1"/>
    </location>
</feature>
<gene>
    <name evidence="1" type="ORF">CRM22_009765</name>
</gene>
<dbReference type="EMBL" id="SJOL01009329">
    <property type="protein sequence ID" value="TGZ58161.1"/>
    <property type="molecule type" value="Genomic_DNA"/>
</dbReference>
<evidence type="ECO:0000313" key="2">
    <source>
        <dbReference type="Proteomes" id="UP000308267"/>
    </source>
</evidence>
<accession>A0A4S2L5Z8</accession>
<dbReference type="AlphaFoldDB" id="A0A4S2L5Z8"/>